<dbReference type="AlphaFoldDB" id="A0A423VM83"/>
<protein>
    <recommendedName>
        <fullName evidence="2">AB hydrolase-1 domain-containing protein</fullName>
    </recommendedName>
</protein>
<dbReference type="InterPro" id="IPR029058">
    <property type="entry name" value="AB_hydrolase_fold"/>
</dbReference>
<accession>A0A423VM83</accession>
<evidence type="ECO:0000313" key="4">
    <source>
        <dbReference type="Proteomes" id="UP000284375"/>
    </source>
</evidence>
<gene>
    <name evidence="3" type="ORF">VSDG_07509</name>
</gene>
<dbReference type="Gene3D" id="3.40.50.1820">
    <property type="entry name" value="alpha/beta hydrolase"/>
    <property type="match status" value="1"/>
</dbReference>
<proteinExistence type="predicted"/>
<evidence type="ECO:0000313" key="3">
    <source>
        <dbReference type="EMBL" id="ROV92131.1"/>
    </source>
</evidence>
<keyword evidence="4" id="KW-1185">Reference proteome</keyword>
<comment type="caution">
    <text evidence="3">The sequence shown here is derived from an EMBL/GenBank/DDBJ whole genome shotgun (WGS) entry which is preliminary data.</text>
</comment>
<dbReference type="Proteomes" id="UP000284375">
    <property type="component" value="Unassembled WGS sequence"/>
</dbReference>
<feature type="region of interest" description="Disordered" evidence="1">
    <location>
        <begin position="1"/>
        <end position="25"/>
    </location>
</feature>
<dbReference type="EMBL" id="LJZO01000039">
    <property type="protein sequence ID" value="ROV92131.1"/>
    <property type="molecule type" value="Genomic_DNA"/>
</dbReference>
<organism evidence="3 4">
    <name type="scientific">Cytospora chrysosperma</name>
    <name type="common">Cytospora canker fungus</name>
    <name type="synonym">Sphaeria chrysosperma</name>
    <dbReference type="NCBI Taxonomy" id="252740"/>
    <lineage>
        <taxon>Eukaryota</taxon>
        <taxon>Fungi</taxon>
        <taxon>Dikarya</taxon>
        <taxon>Ascomycota</taxon>
        <taxon>Pezizomycotina</taxon>
        <taxon>Sordariomycetes</taxon>
        <taxon>Sordariomycetidae</taxon>
        <taxon>Diaporthales</taxon>
        <taxon>Cytosporaceae</taxon>
        <taxon>Cytospora</taxon>
    </lineage>
</organism>
<name>A0A423VM83_CYTCH</name>
<dbReference type="InterPro" id="IPR000073">
    <property type="entry name" value="AB_hydrolase_1"/>
</dbReference>
<dbReference type="STRING" id="252740.A0A423VM83"/>
<dbReference type="Pfam" id="PF12697">
    <property type="entry name" value="Abhydrolase_6"/>
    <property type="match status" value="1"/>
</dbReference>
<evidence type="ECO:0000256" key="1">
    <source>
        <dbReference type="SAM" id="MobiDB-lite"/>
    </source>
</evidence>
<feature type="domain" description="AB hydrolase-1" evidence="2">
    <location>
        <begin position="70"/>
        <end position="177"/>
    </location>
</feature>
<evidence type="ECO:0000259" key="2">
    <source>
        <dbReference type="Pfam" id="PF12697"/>
    </source>
</evidence>
<dbReference type="SUPFAM" id="SSF53474">
    <property type="entry name" value="alpha/beta-Hydrolases"/>
    <property type="match status" value="1"/>
</dbReference>
<dbReference type="OrthoDB" id="294702at2759"/>
<sequence>MAAVISPESEIGVDSPSPSSRAAQHLAHDRFHRRFALPATADHGELQVSYADVGCTPEHPGHASQECPTILFIPGMFASRYLSVSMHTIAEKLGVRVLMVDRPGMGHSTDVPLHQRLDVWIELVPRLLEHLQIQHVALAAHSAGTIYLLHTLVRCRDVLDPNKPLVALVAPWVDPAHSQVVTMQIVQNLPTSVFSIWHHIPKFVSAGGTAFSKLTQMLPSSSGMLSSGETPPLERNRQRIERDYGLPVAMQKELQTLTQKAMCGENMAGADSEALLCLRKGPAGLWGECEDYPRCVHRLAELERSRRRATQGAAAGDSGGGEKLRINAYFAQSDSMIGSRGQRYFEDCWKGSSGVGDEFQDALTFRAVTINETDHDSVVQSVEVLTQIFLSAGGAAPSVL</sequence>
<reference evidence="3 4" key="1">
    <citation type="submission" date="2015-09" db="EMBL/GenBank/DDBJ databases">
        <title>Host preference determinants of Valsa canker pathogens revealed by comparative genomics.</title>
        <authorList>
            <person name="Yin Z."/>
            <person name="Huang L."/>
        </authorList>
    </citation>
    <scope>NUCLEOTIDE SEQUENCE [LARGE SCALE GENOMIC DNA]</scope>
    <source>
        <strain evidence="3 4">YSFL</strain>
    </source>
</reference>